<reference evidence="1 2" key="1">
    <citation type="submission" date="2020-05" db="EMBL/GenBank/DDBJ databases">
        <title>Draft genome of xy-202 and genomic insight in genome of the genus Peptostreptococcus.</title>
        <authorList>
            <person name="Zhang Z."/>
        </authorList>
    </citation>
    <scope>NUCLEOTIDE SEQUENCE [LARGE SCALE GENOMIC DNA]</scope>
    <source>
        <strain evidence="1 2">DSM 27025</strain>
    </source>
</reference>
<dbReference type="Proteomes" id="UP000713904">
    <property type="component" value="Unassembled WGS sequence"/>
</dbReference>
<proteinExistence type="predicted"/>
<protein>
    <recommendedName>
        <fullName evidence="3">Spo0E like sporulation regulatory protein</fullName>
    </recommendedName>
</protein>
<sequence length="68" mass="7908">MMNGITIVVEKIQKYIYQRIDERHAENQHDSKTLQEIVLASNSISKDILHKIKNVFQVNETNSDLVLL</sequence>
<comment type="caution">
    <text evidence="1">The sequence shown here is derived from an EMBL/GenBank/DDBJ whole genome shotgun (WGS) entry which is preliminary data.</text>
</comment>
<name>A0ABR6TLJ8_9FIRM</name>
<evidence type="ECO:0000313" key="1">
    <source>
        <dbReference type="EMBL" id="MBC2576292.1"/>
    </source>
</evidence>
<keyword evidence="2" id="KW-1185">Reference proteome</keyword>
<evidence type="ECO:0008006" key="3">
    <source>
        <dbReference type="Google" id="ProtNLM"/>
    </source>
</evidence>
<organism evidence="1 2">
    <name type="scientific">Peptostreptococcus canis</name>
    <dbReference type="NCBI Taxonomy" id="1159213"/>
    <lineage>
        <taxon>Bacteria</taxon>
        <taxon>Bacillati</taxon>
        <taxon>Bacillota</taxon>
        <taxon>Clostridia</taxon>
        <taxon>Peptostreptococcales</taxon>
        <taxon>Peptostreptococcaceae</taxon>
        <taxon>Peptostreptococcus</taxon>
    </lineage>
</organism>
<accession>A0ABR6TLJ8</accession>
<dbReference type="RefSeq" id="WP_185624320.1">
    <property type="nucleotide sequence ID" value="NZ_JABGBW010000004.1"/>
</dbReference>
<dbReference type="EMBL" id="JABGBW010000004">
    <property type="protein sequence ID" value="MBC2576292.1"/>
    <property type="molecule type" value="Genomic_DNA"/>
</dbReference>
<evidence type="ECO:0000313" key="2">
    <source>
        <dbReference type="Proteomes" id="UP000713904"/>
    </source>
</evidence>
<gene>
    <name evidence="1" type="ORF">HLB29_06295</name>
</gene>